<dbReference type="PANTHER" id="PTHR42643:SF38">
    <property type="entry name" value="IONOTROPIC RECEPTOR 100A"/>
    <property type="match status" value="1"/>
</dbReference>
<dbReference type="GO" id="GO:0005886">
    <property type="term" value="C:plasma membrane"/>
    <property type="evidence" value="ECO:0007669"/>
    <property type="project" value="UniProtKB-SubCell"/>
</dbReference>
<evidence type="ECO:0000256" key="4">
    <source>
        <dbReference type="ARBA" id="ARBA00022989"/>
    </source>
</evidence>
<feature type="transmembrane region" description="Helical" evidence="8">
    <location>
        <begin position="655"/>
        <end position="678"/>
    </location>
</feature>
<evidence type="ECO:0000256" key="2">
    <source>
        <dbReference type="ARBA" id="ARBA00022475"/>
    </source>
</evidence>
<keyword evidence="2" id="KW-1003">Cell membrane</keyword>
<feature type="transmembrane region" description="Helical" evidence="8">
    <location>
        <begin position="1587"/>
        <end position="1608"/>
    </location>
</feature>
<evidence type="ECO:0000313" key="9">
    <source>
        <dbReference type="EMBL" id="CAG9839804.1"/>
    </source>
</evidence>
<feature type="transmembrane region" description="Helical" evidence="8">
    <location>
        <begin position="173"/>
        <end position="194"/>
    </location>
</feature>
<feature type="transmembrane region" description="Helical" evidence="8">
    <location>
        <begin position="133"/>
        <end position="152"/>
    </location>
</feature>
<evidence type="ECO:0000256" key="8">
    <source>
        <dbReference type="SAM" id="Phobius"/>
    </source>
</evidence>
<name>A0A9N9XFP5_DIABA</name>
<dbReference type="EMBL" id="OU898283">
    <property type="protein sequence ID" value="CAG9839804.1"/>
    <property type="molecule type" value="Genomic_DNA"/>
</dbReference>
<evidence type="ECO:0000256" key="1">
    <source>
        <dbReference type="ARBA" id="ARBA00004651"/>
    </source>
</evidence>
<feature type="transmembrane region" description="Helical" evidence="8">
    <location>
        <begin position="1177"/>
        <end position="1196"/>
    </location>
</feature>
<accession>A0A9N9XFP5</accession>
<keyword evidence="10" id="KW-1185">Reference proteome</keyword>
<dbReference type="PANTHER" id="PTHR42643">
    <property type="entry name" value="IONOTROPIC RECEPTOR 20A-RELATED"/>
    <property type="match status" value="1"/>
</dbReference>
<dbReference type="InterPro" id="IPR052192">
    <property type="entry name" value="Insect_Ionotropic_Sensory_Rcpt"/>
</dbReference>
<keyword evidence="6" id="KW-0675">Receptor</keyword>
<keyword evidence="3 8" id="KW-0812">Transmembrane</keyword>
<reference evidence="9" key="1">
    <citation type="submission" date="2022-01" db="EMBL/GenBank/DDBJ databases">
        <authorList>
            <person name="King R."/>
        </authorList>
    </citation>
    <scope>NUCLEOTIDE SEQUENCE</scope>
</reference>
<keyword evidence="7" id="KW-0325">Glycoprotein</keyword>
<keyword evidence="5 8" id="KW-0472">Membrane</keyword>
<proteinExistence type="predicted"/>
<comment type="subcellular location">
    <subcellularLocation>
        <location evidence="1">Cell membrane</location>
        <topology evidence="1">Multi-pass membrane protein</topology>
    </subcellularLocation>
</comment>
<keyword evidence="4 8" id="KW-1133">Transmembrane helix</keyword>
<feature type="transmembrane region" description="Helical" evidence="8">
    <location>
        <begin position="699"/>
        <end position="716"/>
    </location>
</feature>
<evidence type="ECO:0000256" key="5">
    <source>
        <dbReference type="ARBA" id="ARBA00023136"/>
    </source>
</evidence>
<gene>
    <name evidence="9" type="ORF">DIABBA_LOCUS12537</name>
</gene>
<dbReference type="SUPFAM" id="SSF53850">
    <property type="entry name" value="Periplasmic binding protein-like II"/>
    <property type="match status" value="3"/>
</dbReference>
<evidence type="ECO:0008006" key="11">
    <source>
        <dbReference type="Google" id="ProtNLM"/>
    </source>
</evidence>
<sequence>MDPFSGKIPKKLNLCNFNITIAPTPVYFDDSTKTGVYATLTTTIQTQLNLKINIINVHDYIERLTKYDSYDLFIYDMVTYNIDAGFNGALYSRRIPNYECEYTRTLSRDYVYLISPPRRIIEPNMIFVFPYNVYPPLGAVFILSVVIWKILLKIKLKDAIFSMYRLFIMMETEMRNVASLKSTLFLAFLLWFVYHISTFHQTKLSSALTSPQLTPKIKNLNQFLKSNYILKCDPYVIYALKPRGEEIFREIEKRHLVITNMMNELEQFLKDPTYGFAAITIYLRLVKNLEYAEVMIDDPLAITGANLVLKKNHPLYTRIDRLIQNILEAGLMDKWINDFSVDNTKLEIMLFKVLLLYSYIIICNSGFVSNILPEKTEIYTQVSDFIKKYLNKYCISAVADLHAVDSFLDYMESPKRIITNLTNENELIQSFGDFVFVQTSIESLVNTLTAFNKSKNWHSTSKFVILIRNLTESGIKTVFRQLWRFYIYNAVVSTDFKVFFTWFPYSKKNNCGKSYNIRKVKTVDPFSRKIPNKLNFCYFSITIAEAPSYFNKTTKTGVYGTLAKTIQSQLNLNMSFINVHDYIDYLIKHDSYDLLIYDMETYNIDAGLHGDLYSKKIPNYQCEYTRAMNRGYLYLIAPSRRIIEPNMVIVFPYDVYFPLGVVFILSVVIWKVLVNIKLKDAIFSMYRLFIMMETEMHNIANLKSMIFLAFLLWFVYHISTFHQTKLSAVLTSPQLTPKIKNLNQFLKTKYLIKCRQFVISIFKLRGEEVVQEVLKRRLDVTNSVKDLEQFLRDPTYGFATMDFFLDMVKNIKYVEVMTDDPLATGTNHILLKKNHPLYTRIDRLMQNILEAGLMDKWHYDSSVESTKLEIMLFKVFFFYSNILICNSSFASKILPEKTEIYTHLSDFIKKYLNKYCISAVADLNAVDSFLDYMESPKRIITNLTNENELIQSFGDFVFVQKSIESLVNTLTAFNKSENWHSTSKFVILIRNLTESGIKTVFKQLWMFNIYNAVVSTDFKVFFTWFPYSKENNCGKTYNIIKIETVDPFSKKIPNKLNFCNFSITIGNSPSHFNQTTKTGAYATLAKTIQAQLNLNISFINVHDYIDYLIKHDSYDLFIYDMETYNIDAGVHGNLYSRKIPNYQCEYTRPMNRGYVYLIAPPRRIIEPNMVIVFPYDVYFPLGVVFILSVVIWKVLVKINLKDAIFSMYRLFIMMQTEMLNIANLKSMIFLAFLLWFVYHISTFHQTKLSAVLTSPQLTPKIKKLNQFLKTKYLIKCRQFVISILKLRGEEVVQEVLKRHLNVTNSIKDLEQFLRDPTYGFVTMSFFLRLVKNVKYAEVMTDDPLASGTNHIVLKKNHPLYTRIDRLLQNILEAGLMDKWLYDSSVENLNIFFTWFPYTNENNCGKEYNLIKVERGNPFSWKIPTKLNLCNFDITIGPAPVYFNQITKKGVYAALARTIQSQLNLKMNFINVHDYIGYQIKHDSYDLFIYDMETYNIDAGFQGNLYSKRIPNYECEYTRSVNVDYVYLISPARKLIEPNMLVVFPYDVYFPLGAVFIISVGIWKILLKIKLKDAIFSIYKLFIMMETELGKVTSLKSMVFLAFLLWFVYHISTFHQTKLSSILTSPEQTPKIKTLNQFLKSRYLLQCHEYVLSALKLRGEEVFREVIQRRLVIKNTMKDLEQFLKDQTYGYVSLTLFLRLVKNIKYAEIMTDDPDS</sequence>
<protein>
    <recommendedName>
        <fullName evidence="11">Ionotropic receptor</fullName>
    </recommendedName>
</protein>
<dbReference type="OrthoDB" id="7696986at2759"/>
<dbReference type="Proteomes" id="UP001153709">
    <property type="component" value="Chromosome 8"/>
</dbReference>
<feature type="transmembrane region" description="Helical" evidence="8">
    <location>
        <begin position="1217"/>
        <end position="1238"/>
    </location>
</feature>
<feature type="transmembrane region" description="Helical" evidence="8">
    <location>
        <begin position="1547"/>
        <end position="1566"/>
    </location>
</feature>
<evidence type="ECO:0000256" key="3">
    <source>
        <dbReference type="ARBA" id="ARBA00022692"/>
    </source>
</evidence>
<organism evidence="9 10">
    <name type="scientific">Diabrotica balteata</name>
    <name type="common">Banded cucumber beetle</name>
    <dbReference type="NCBI Taxonomy" id="107213"/>
    <lineage>
        <taxon>Eukaryota</taxon>
        <taxon>Metazoa</taxon>
        <taxon>Ecdysozoa</taxon>
        <taxon>Arthropoda</taxon>
        <taxon>Hexapoda</taxon>
        <taxon>Insecta</taxon>
        <taxon>Pterygota</taxon>
        <taxon>Neoptera</taxon>
        <taxon>Endopterygota</taxon>
        <taxon>Coleoptera</taxon>
        <taxon>Polyphaga</taxon>
        <taxon>Cucujiformia</taxon>
        <taxon>Chrysomeloidea</taxon>
        <taxon>Chrysomelidae</taxon>
        <taxon>Galerucinae</taxon>
        <taxon>Diabroticina</taxon>
        <taxon>Diabroticites</taxon>
        <taxon>Diabrotica</taxon>
    </lineage>
</organism>
<evidence type="ECO:0000256" key="6">
    <source>
        <dbReference type="ARBA" id="ARBA00023170"/>
    </source>
</evidence>
<evidence type="ECO:0000313" key="10">
    <source>
        <dbReference type="Proteomes" id="UP001153709"/>
    </source>
</evidence>
<evidence type="ECO:0000256" key="7">
    <source>
        <dbReference type="ARBA" id="ARBA00023180"/>
    </source>
</evidence>